<dbReference type="Gene3D" id="1.20.1530.20">
    <property type="match status" value="1"/>
</dbReference>
<keyword evidence="4" id="KW-1003">Cell membrane</keyword>
<feature type="transmembrane region" description="Helical" evidence="8">
    <location>
        <begin position="274"/>
        <end position="294"/>
    </location>
</feature>
<dbReference type="Proteomes" id="UP000244173">
    <property type="component" value="Chromosome"/>
</dbReference>
<feature type="transmembrane region" description="Helical" evidence="8">
    <location>
        <begin position="216"/>
        <end position="239"/>
    </location>
</feature>
<dbReference type="STRING" id="1122240.GCA_000620105_01438"/>
<evidence type="ECO:0000256" key="6">
    <source>
        <dbReference type="ARBA" id="ARBA00022989"/>
    </source>
</evidence>
<keyword evidence="7 8" id="KW-0472">Membrane</keyword>
<evidence type="ECO:0000256" key="4">
    <source>
        <dbReference type="ARBA" id="ARBA00022475"/>
    </source>
</evidence>
<dbReference type="GO" id="GO:0055085">
    <property type="term" value="P:transmembrane transport"/>
    <property type="evidence" value="ECO:0007669"/>
    <property type="project" value="InterPro"/>
</dbReference>
<evidence type="ECO:0000256" key="2">
    <source>
        <dbReference type="ARBA" id="ARBA00010145"/>
    </source>
</evidence>
<feature type="transmembrane region" description="Helical" evidence="8">
    <location>
        <begin position="125"/>
        <end position="144"/>
    </location>
</feature>
<evidence type="ECO:0000256" key="1">
    <source>
        <dbReference type="ARBA" id="ARBA00004651"/>
    </source>
</evidence>
<name>A0A2S0PCG5_9NEIS</name>
<keyword evidence="3" id="KW-0813">Transport</keyword>
<keyword evidence="10" id="KW-1185">Reference proteome</keyword>
<feature type="transmembrane region" description="Helical" evidence="8">
    <location>
        <begin position="188"/>
        <end position="209"/>
    </location>
</feature>
<evidence type="ECO:0000313" key="9">
    <source>
        <dbReference type="EMBL" id="AVY95074.1"/>
    </source>
</evidence>
<dbReference type="Pfam" id="PF03547">
    <property type="entry name" value="Mem_trans"/>
    <property type="match status" value="1"/>
</dbReference>
<evidence type="ECO:0000256" key="5">
    <source>
        <dbReference type="ARBA" id="ARBA00022692"/>
    </source>
</evidence>
<dbReference type="PANTHER" id="PTHR36838">
    <property type="entry name" value="AUXIN EFFLUX CARRIER FAMILY PROTEIN"/>
    <property type="match status" value="1"/>
</dbReference>
<dbReference type="PANTHER" id="PTHR36838:SF4">
    <property type="entry name" value="AUXIN EFFLUX CARRIER FAMILY PROTEIN"/>
    <property type="match status" value="1"/>
</dbReference>
<dbReference type="AlphaFoldDB" id="A0A2S0PCG5"/>
<evidence type="ECO:0000256" key="3">
    <source>
        <dbReference type="ARBA" id="ARBA00022448"/>
    </source>
</evidence>
<dbReference type="RefSeq" id="WP_028498784.1">
    <property type="nucleotide sequence ID" value="NZ_CALFSO010000068.1"/>
</dbReference>
<organism evidence="9 10">
    <name type="scientific">Microvirgula aerodenitrificans</name>
    <dbReference type="NCBI Taxonomy" id="57480"/>
    <lineage>
        <taxon>Bacteria</taxon>
        <taxon>Pseudomonadati</taxon>
        <taxon>Pseudomonadota</taxon>
        <taxon>Betaproteobacteria</taxon>
        <taxon>Neisseriales</taxon>
        <taxon>Aquaspirillaceae</taxon>
        <taxon>Microvirgula</taxon>
    </lineage>
</organism>
<reference evidence="9 10" key="1">
    <citation type="submission" date="2018-04" db="EMBL/GenBank/DDBJ databases">
        <title>Denitrifier Microvirgula.</title>
        <authorList>
            <person name="Anderson E."/>
            <person name="Jang J."/>
            <person name="Ishii S."/>
        </authorList>
    </citation>
    <scope>NUCLEOTIDE SEQUENCE [LARGE SCALE GENOMIC DNA]</scope>
    <source>
        <strain evidence="9 10">BE2.4</strain>
    </source>
</reference>
<dbReference type="InterPro" id="IPR004776">
    <property type="entry name" value="Mem_transp_PIN-like"/>
</dbReference>
<dbReference type="OrthoDB" id="9805563at2"/>
<feature type="transmembrane region" description="Helical" evidence="8">
    <location>
        <begin position="156"/>
        <end position="176"/>
    </location>
</feature>
<keyword evidence="6 8" id="KW-1133">Transmembrane helix</keyword>
<keyword evidence="5 8" id="KW-0812">Transmembrane</keyword>
<comment type="subcellular location">
    <subcellularLocation>
        <location evidence="1">Cell membrane</location>
        <topology evidence="1">Multi-pass membrane protein</topology>
    </subcellularLocation>
</comment>
<protein>
    <submittedName>
        <fullName evidence="9">AEC family transporter</fullName>
    </submittedName>
</protein>
<proteinExistence type="inferred from homology"/>
<feature type="transmembrane region" description="Helical" evidence="8">
    <location>
        <begin position="38"/>
        <end position="57"/>
    </location>
</feature>
<dbReference type="EMBL" id="CP028519">
    <property type="protein sequence ID" value="AVY95074.1"/>
    <property type="molecule type" value="Genomic_DNA"/>
</dbReference>
<feature type="transmembrane region" description="Helical" evidence="8">
    <location>
        <begin position="6"/>
        <end position="26"/>
    </location>
</feature>
<dbReference type="KEGG" id="maer:DAI18_14255"/>
<evidence type="ECO:0000256" key="7">
    <source>
        <dbReference type="ARBA" id="ARBA00023136"/>
    </source>
</evidence>
<comment type="similarity">
    <text evidence="2">Belongs to the auxin efflux carrier (TC 2.A.69) family.</text>
</comment>
<dbReference type="InterPro" id="IPR038770">
    <property type="entry name" value="Na+/solute_symporter_sf"/>
</dbReference>
<feature type="transmembrane region" description="Helical" evidence="8">
    <location>
        <begin position="63"/>
        <end position="82"/>
    </location>
</feature>
<evidence type="ECO:0000256" key="8">
    <source>
        <dbReference type="SAM" id="Phobius"/>
    </source>
</evidence>
<accession>A0A2S0PCG5</accession>
<gene>
    <name evidence="9" type="ORF">DAI18_14255</name>
</gene>
<feature type="transmembrane region" description="Helical" evidence="8">
    <location>
        <begin position="245"/>
        <end position="265"/>
    </location>
</feature>
<evidence type="ECO:0000313" key="10">
    <source>
        <dbReference type="Proteomes" id="UP000244173"/>
    </source>
</evidence>
<dbReference type="GO" id="GO:0005886">
    <property type="term" value="C:plasma membrane"/>
    <property type="evidence" value="ECO:0007669"/>
    <property type="project" value="UniProtKB-SubCell"/>
</dbReference>
<sequence>MLDNALILLPDFLIILFGCLLKRRFGYGGDFWLQLEKLVYYVLFPVMLFRSVVGSSLDLREAGDMVLVGFAFTLTGVGLGMAGRWLSRDDSRSFASSVQCAFRFNTYIGLAVVDRVAGPAGVATFALLVGFIIPLANAAAVWFLARHSGGSLWRELLRNPLILATLGGLLCKGIGIELPAALERIGNLFSVTAITMGLLCVGAGLRLGALRARLALVNYLTVVKLLVLPAVAIGCAALLEVGGTYRQAAVILAALPTASSAYILATRMGGDGQLVASIITLHVFAAMLTMPLWLSLA</sequence>